<evidence type="ECO:0000256" key="3">
    <source>
        <dbReference type="ARBA" id="ARBA00022475"/>
    </source>
</evidence>
<evidence type="ECO:0000256" key="2">
    <source>
        <dbReference type="ARBA" id="ARBA00022448"/>
    </source>
</evidence>
<accession>Q2RPL0</accession>
<dbReference type="GO" id="GO:0015128">
    <property type="term" value="F:gluconate transmembrane transporter activity"/>
    <property type="evidence" value="ECO:0007669"/>
    <property type="project" value="InterPro"/>
</dbReference>
<dbReference type="PhylomeDB" id="Q2RPL0"/>
<keyword evidence="3" id="KW-1003">Cell membrane</keyword>
<evidence type="ECO:0000313" key="9">
    <source>
        <dbReference type="EMBL" id="ABC23935.1"/>
    </source>
</evidence>
<evidence type="ECO:0000256" key="6">
    <source>
        <dbReference type="ARBA" id="ARBA00023136"/>
    </source>
</evidence>
<dbReference type="PANTHER" id="PTHR30354">
    <property type="entry name" value="GNT FAMILY GLUCONATE TRANSPORTER"/>
    <property type="match status" value="1"/>
</dbReference>
<evidence type="ECO:0000256" key="7">
    <source>
        <dbReference type="ARBA" id="ARBA00049663"/>
    </source>
</evidence>
<dbReference type="GO" id="GO:0005886">
    <property type="term" value="C:plasma membrane"/>
    <property type="evidence" value="ECO:0007669"/>
    <property type="project" value="UniProtKB-SubCell"/>
</dbReference>
<dbReference type="PATRIC" id="fig|269796.9.peg.3253"/>
<comment type="similarity">
    <text evidence="7">Belongs to the GntP permease family.</text>
</comment>
<evidence type="ECO:0000313" key="10">
    <source>
        <dbReference type="Proteomes" id="UP000001929"/>
    </source>
</evidence>
<dbReference type="InterPro" id="IPR003474">
    <property type="entry name" value="Glcn_transporter"/>
</dbReference>
<keyword evidence="2" id="KW-0813">Transport</keyword>
<dbReference type="Proteomes" id="UP000001929">
    <property type="component" value="Chromosome"/>
</dbReference>
<feature type="transmembrane region" description="Helical" evidence="8">
    <location>
        <begin position="6"/>
        <end position="23"/>
    </location>
</feature>
<dbReference type="KEGG" id="rru:Rru_A3140"/>
<feature type="transmembrane region" description="Helical" evidence="8">
    <location>
        <begin position="59"/>
        <end position="81"/>
    </location>
</feature>
<feature type="transmembrane region" description="Helical" evidence="8">
    <location>
        <begin position="344"/>
        <end position="377"/>
    </location>
</feature>
<comment type="subcellular location">
    <subcellularLocation>
        <location evidence="1">Cell membrane</location>
        <topology evidence="1">Multi-pass membrane protein</topology>
    </subcellularLocation>
</comment>
<keyword evidence="6 8" id="KW-0472">Membrane</keyword>
<evidence type="ECO:0000256" key="8">
    <source>
        <dbReference type="SAM" id="Phobius"/>
    </source>
</evidence>
<dbReference type="NCBIfam" id="TIGR00791">
    <property type="entry name" value="gntP"/>
    <property type="match status" value="1"/>
</dbReference>
<dbReference type="RefSeq" id="WP_011390888.1">
    <property type="nucleotide sequence ID" value="NC_007643.1"/>
</dbReference>
<feature type="transmembrane region" description="Helical" evidence="8">
    <location>
        <begin position="118"/>
        <end position="134"/>
    </location>
</feature>
<dbReference type="EnsemblBacteria" id="ABC23935">
    <property type="protein sequence ID" value="ABC23935"/>
    <property type="gene ID" value="Rru_A3140"/>
</dbReference>
<feature type="transmembrane region" description="Helical" evidence="8">
    <location>
        <begin position="426"/>
        <end position="451"/>
    </location>
</feature>
<feature type="transmembrane region" description="Helical" evidence="8">
    <location>
        <begin position="179"/>
        <end position="198"/>
    </location>
</feature>
<feature type="transmembrane region" description="Helical" evidence="8">
    <location>
        <begin position="30"/>
        <end position="47"/>
    </location>
</feature>
<dbReference type="DNASU" id="3836586"/>
<dbReference type="PIRSF" id="PIRSF002746">
    <property type="entry name" value="Gluconate_transporter"/>
    <property type="match status" value="1"/>
</dbReference>
<dbReference type="PANTHER" id="PTHR30354:SF22">
    <property type="entry name" value="HIGH-AFFINITY GLUCONATE TRANSPORTER"/>
    <property type="match status" value="1"/>
</dbReference>
<dbReference type="STRING" id="269796.Rru_A3140"/>
<name>Q2RPL0_RHORT</name>
<proteinExistence type="inferred from homology"/>
<gene>
    <name evidence="9" type="ordered locus">Rru_A3140</name>
</gene>
<feature type="transmembrane region" description="Helical" evidence="8">
    <location>
        <begin position="141"/>
        <end position="159"/>
    </location>
</feature>
<sequence length="452" mass="46859">MHPDTTLILIAAASIVLLVLLVTRLKLHPFLALMVAAAFLGLASGLAPTDAVKTFQKGFGNILGSVGLVVGLGSMLGGLLLNTGGADRIANAFVGRGSTVWLPTSICAAALLIGMPHLFDVSFVMLVPLVFAIAKRTGSHLMRVGLPMAAGLYVSHGFLLPHPSPTLALAIYHGDAGRAILFGFLLAIPTAILSGPLLTSFAMRWFKDPIDITHSPIMTAAGRSDVTTLDNAPRLPVVLLTVLLPPGLMLLRTLLADHVPEGAARAFLDGIGNPIVSLAIAVLFAIWALGVRSGRSLGEIQKLLGKSLAPAAGVILIVGAGGGLKEMLLGTHIGDMIASGAAQWAISPLVLAWVIAALMRIAVGSATVATVTAAGLMAPVQALHPEISPELMTISVATGGLMLSHLNDSGFWLFKEYFQLTVAQTLKSWTLMVSVQSALGLAGVLLIDAVIR</sequence>
<dbReference type="Pfam" id="PF02447">
    <property type="entry name" value="GntP_permease"/>
    <property type="match status" value="1"/>
</dbReference>
<evidence type="ECO:0000256" key="4">
    <source>
        <dbReference type="ARBA" id="ARBA00022692"/>
    </source>
</evidence>
<keyword evidence="4 8" id="KW-0812">Transmembrane</keyword>
<feature type="transmembrane region" description="Helical" evidence="8">
    <location>
        <begin position="275"/>
        <end position="291"/>
    </location>
</feature>
<dbReference type="AlphaFoldDB" id="Q2RPL0"/>
<feature type="transmembrane region" description="Helical" evidence="8">
    <location>
        <begin position="237"/>
        <end position="255"/>
    </location>
</feature>
<protein>
    <submittedName>
        <fullName evidence="9">Gluconate transporter</fullName>
    </submittedName>
</protein>
<keyword evidence="10" id="KW-1185">Reference proteome</keyword>
<evidence type="ECO:0000256" key="5">
    <source>
        <dbReference type="ARBA" id="ARBA00022989"/>
    </source>
</evidence>
<feature type="transmembrane region" description="Helical" evidence="8">
    <location>
        <begin position="303"/>
        <end position="324"/>
    </location>
</feature>
<keyword evidence="5 8" id="KW-1133">Transmembrane helix</keyword>
<reference evidence="9 10" key="1">
    <citation type="journal article" date="2011" name="Stand. Genomic Sci.">
        <title>Complete genome sequence of Rhodospirillum rubrum type strain (S1).</title>
        <authorList>
            <person name="Munk A.C."/>
            <person name="Copeland A."/>
            <person name="Lucas S."/>
            <person name="Lapidus A."/>
            <person name="Del Rio T.G."/>
            <person name="Barry K."/>
            <person name="Detter J.C."/>
            <person name="Hammon N."/>
            <person name="Israni S."/>
            <person name="Pitluck S."/>
            <person name="Brettin T."/>
            <person name="Bruce D."/>
            <person name="Han C."/>
            <person name="Tapia R."/>
            <person name="Gilna P."/>
            <person name="Schmutz J."/>
            <person name="Larimer F."/>
            <person name="Land M."/>
            <person name="Kyrpides N.C."/>
            <person name="Mavromatis K."/>
            <person name="Richardson P."/>
            <person name="Rohde M."/>
            <person name="Goker M."/>
            <person name="Klenk H.P."/>
            <person name="Zhang Y."/>
            <person name="Roberts G.P."/>
            <person name="Reslewic S."/>
            <person name="Schwartz D.C."/>
        </authorList>
    </citation>
    <scope>NUCLEOTIDE SEQUENCE [LARGE SCALE GENOMIC DNA]</scope>
    <source>
        <strain evidence="10">ATCC 11170 / ATH 1.1.1 / DSM 467 / LMG 4362 / NCIMB 8255 / S1</strain>
    </source>
</reference>
<dbReference type="eggNOG" id="COG2610">
    <property type="taxonomic scope" value="Bacteria"/>
</dbReference>
<organism evidence="9 10">
    <name type="scientific">Rhodospirillum rubrum (strain ATCC 11170 / ATH 1.1.1 / DSM 467 / LMG 4362 / NCIMB 8255 / S1)</name>
    <dbReference type="NCBI Taxonomy" id="269796"/>
    <lineage>
        <taxon>Bacteria</taxon>
        <taxon>Pseudomonadati</taxon>
        <taxon>Pseudomonadota</taxon>
        <taxon>Alphaproteobacteria</taxon>
        <taxon>Rhodospirillales</taxon>
        <taxon>Rhodospirillaceae</taxon>
        <taxon>Rhodospirillum</taxon>
    </lineage>
</organism>
<evidence type="ECO:0000256" key="1">
    <source>
        <dbReference type="ARBA" id="ARBA00004651"/>
    </source>
</evidence>
<dbReference type="EMBL" id="CP000230">
    <property type="protein sequence ID" value="ABC23935.1"/>
    <property type="molecule type" value="Genomic_DNA"/>
</dbReference>
<feature type="transmembrane region" description="Helical" evidence="8">
    <location>
        <begin position="93"/>
        <end position="112"/>
    </location>
</feature>
<dbReference type="HOGENOM" id="CLU_027949_0_0_5"/>